<dbReference type="EnsemblFungi" id="CEF74480">
    <property type="protein sequence ID" value="CEF74480"/>
    <property type="gene ID" value="FGRRES_20071"/>
</dbReference>
<accession>A0A0E0RTA5</accession>
<reference evidence="1 3" key="3">
    <citation type="journal article" date="2015" name="BMC Genomics">
        <title>The completed genome sequence of the pathogenic ascomycete fungus Fusarium graminearum.</title>
        <authorList>
            <person name="King R."/>
            <person name="Urban M."/>
            <person name="Hammond-Kosack M.C."/>
            <person name="Hassani-Pak K."/>
            <person name="Hammond-Kosack K.E."/>
        </authorList>
    </citation>
    <scope>NUCLEOTIDE SEQUENCE [LARGE SCALE GENOMIC DNA]</scope>
    <source>
        <strain evidence="3">ATCC MYA-4620 / CBS 123657 / FGSC 9075 / NRRL 31084 / PH-1</strain>
        <strain evidence="1">PH-1</strain>
    </source>
</reference>
<keyword evidence="3" id="KW-1185">Reference proteome</keyword>
<dbReference type="AlphaFoldDB" id="A0A098D7S2"/>
<protein>
    <submittedName>
        <fullName evidence="1">Chromosome 1, complete genome</fullName>
    </submittedName>
</protein>
<reference evidence="2" key="4">
    <citation type="submission" date="2017-01" db="UniProtKB">
        <authorList>
            <consortium name="EnsemblFungi"/>
        </authorList>
    </citation>
    <scope>IDENTIFICATION</scope>
    <source>
        <strain evidence="2">PH-1 / ATCC MYA-4620 / FGSC 9075 / NRRL 31084</strain>
    </source>
</reference>
<dbReference type="InParanoid" id="A0A098D7S2"/>
<accession>A0A098D7S2</accession>
<dbReference type="EMBL" id="HG970332">
    <property type="protein sequence ID" value="CEF74480.1"/>
    <property type="molecule type" value="Genomic_DNA"/>
</dbReference>
<sequence>MAATQLLDIQSHICIAYLGSQSKLSGYIGH</sequence>
<organism evidence="1 3">
    <name type="scientific">Gibberella zeae (strain ATCC MYA-4620 / CBS 123657 / FGSC 9075 / NRRL 31084 / PH-1)</name>
    <name type="common">Wheat head blight fungus</name>
    <name type="synonym">Fusarium graminearum</name>
    <dbReference type="NCBI Taxonomy" id="229533"/>
    <lineage>
        <taxon>Eukaryota</taxon>
        <taxon>Fungi</taxon>
        <taxon>Dikarya</taxon>
        <taxon>Ascomycota</taxon>
        <taxon>Pezizomycotina</taxon>
        <taxon>Sordariomycetes</taxon>
        <taxon>Hypocreomycetidae</taxon>
        <taxon>Hypocreales</taxon>
        <taxon>Nectriaceae</taxon>
        <taxon>Fusarium</taxon>
    </lineage>
</organism>
<evidence type="ECO:0000313" key="1">
    <source>
        <dbReference type="EMBL" id="CEF74480.1"/>
    </source>
</evidence>
<reference evidence="2 3" key="2">
    <citation type="journal article" date="2010" name="Nature">
        <title>Comparative genomics reveals mobile pathogenicity chromosomes in Fusarium.</title>
        <authorList>
            <person name="Ma L.J."/>
            <person name="van der Does H.C."/>
            <person name="Borkovich K.A."/>
            <person name="Coleman J.J."/>
            <person name="Daboussi M.J."/>
            <person name="Di Pietro A."/>
            <person name="Dufresne M."/>
            <person name="Freitag M."/>
            <person name="Grabherr M."/>
            <person name="Henrissat B."/>
            <person name="Houterman P.M."/>
            <person name="Kang S."/>
            <person name="Shim W.B."/>
            <person name="Woloshuk C."/>
            <person name="Xie X."/>
            <person name="Xu J.R."/>
            <person name="Antoniw J."/>
            <person name="Baker S.E."/>
            <person name="Bluhm B.H."/>
            <person name="Breakspear A."/>
            <person name="Brown D.W."/>
            <person name="Butchko R.A."/>
            <person name="Chapman S."/>
            <person name="Coulson R."/>
            <person name="Coutinho P.M."/>
            <person name="Danchin E.G."/>
            <person name="Diener A."/>
            <person name="Gale L.R."/>
            <person name="Gardiner D.M."/>
            <person name="Goff S."/>
            <person name="Hammond-Kosack K.E."/>
            <person name="Hilburn K."/>
            <person name="Hua-Van A."/>
            <person name="Jonkers W."/>
            <person name="Kazan K."/>
            <person name="Kodira C.D."/>
            <person name="Koehrsen M."/>
            <person name="Kumar L."/>
            <person name="Lee Y.H."/>
            <person name="Li L."/>
            <person name="Manners J.M."/>
            <person name="Miranda-Saavedra D."/>
            <person name="Mukherjee M."/>
            <person name="Park G."/>
            <person name="Park J."/>
            <person name="Park S.Y."/>
            <person name="Proctor R.H."/>
            <person name="Regev A."/>
            <person name="Ruiz-Roldan M.C."/>
            <person name="Sain D."/>
            <person name="Sakthikumar S."/>
            <person name="Sykes S."/>
            <person name="Schwartz D.C."/>
            <person name="Turgeon B.G."/>
            <person name="Wapinski I."/>
            <person name="Yoder O."/>
            <person name="Young S."/>
            <person name="Zeng Q."/>
            <person name="Zhou S."/>
            <person name="Galagan J."/>
            <person name="Cuomo C.A."/>
            <person name="Kistler H.C."/>
            <person name="Rep M."/>
        </authorList>
    </citation>
    <scope>GENOME REANNOTATION</scope>
    <source>
        <strain evidence="3">ATCC MYA-4620 / CBS 123657 / FGSC 9075 / NRRL 31084 / PH-1</strain>
        <strain evidence="2">PH-1 / ATCC MYA-4620 / FGSC 9075 / NRRL 31084</strain>
    </source>
</reference>
<evidence type="ECO:0000313" key="3">
    <source>
        <dbReference type="Proteomes" id="UP000070720"/>
    </source>
</evidence>
<name>A0A098D7S2_GIBZE</name>
<dbReference type="VEuPathDB" id="FungiDB:FGRAMPH1_01G05351"/>
<evidence type="ECO:0000313" key="2">
    <source>
        <dbReference type="EnsemblFungi" id="CEF74480"/>
    </source>
</evidence>
<proteinExistence type="predicted"/>
<reference evidence="2 3" key="1">
    <citation type="journal article" date="2007" name="Science">
        <title>The Fusarium graminearum genome reveals a link between localized polymorphism and pathogen specialization.</title>
        <authorList>
            <person name="Cuomo C.A."/>
            <person name="Gueldener U."/>
            <person name="Xu J.-R."/>
            <person name="Trail F."/>
            <person name="Turgeon B.G."/>
            <person name="Di Pietro A."/>
            <person name="Walton J.D."/>
            <person name="Ma L.-J."/>
            <person name="Baker S.E."/>
            <person name="Rep M."/>
            <person name="Adam G."/>
            <person name="Antoniw J."/>
            <person name="Baldwin T."/>
            <person name="Calvo S.E."/>
            <person name="Chang Y.-L."/>
            <person name="DeCaprio D."/>
            <person name="Gale L.R."/>
            <person name="Gnerre S."/>
            <person name="Goswami R.S."/>
            <person name="Hammond-Kosack K."/>
            <person name="Harris L.J."/>
            <person name="Hilburn K."/>
            <person name="Kennell J.C."/>
            <person name="Kroken S."/>
            <person name="Magnuson J.K."/>
            <person name="Mannhaupt G."/>
            <person name="Mauceli E.W."/>
            <person name="Mewes H.-W."/>
            <person name="Mitterbauer R."/>
            <person name="Muehlbauer G."/>
            <person name="Muensterkoetter M."/>
            <person name="Nelson D."/>
            <person name="O'Donnell K."/>
            <person name="Ouellet T."/>
            <person name="Qi W."/>
            <person name="Quesneville H."/>
            <person name="Roncero M.I.G."/>
            <person name="Seong K.-Y."/>
            <person name="Tetko I.V."/>
            <person name="Urban M."/>
            <person name="Waalwijk C."/>
            <person name="Ward T.J."/>
            <person name="Yao J."/>
            <person name="Birren B.W."/>
            <person name="Kistler H.C."/>
        </authorList>
    </citation>
    <scope>NUCLEOTIDE SEQUENCE [LARGE SCALE GENOMIC DNA]</scope>
    <source>
        <strain evidence="3">ATCC MYA-4620 / CBS 123657 / FGSC 9075 / NRRL 31084 / PH-1</strain>
        <strain evidence="2">PH-1 / ATCC MYA-4620 / FGSC 9075 / NRRL 31084</strain>
    </source>
</reference>
<gene>
    <name evidence="1" type="ORF">FGRAMPH1_01T05351</name>
</gene>
<dbReference type="Proteomes" id="UP000070720">
    <property type="component" value="Chromosome 1"/>
</dbReference>